<name>A0A645BXQ1_9ZZZZ</name>
<accession>A0A645BXQ1</accession>
<organism evidence="4">
    <name type="scientific">bioreactor metagenome</name>
    <dbReference type="NCBI Taxonomy" id="1076179"/>
    <lineage>
        <taxon>unclassified sequences</taxon>
        <taxon>metagenomes</taxon>
        <taxon>ecological metagenomes</taxon>
    </lineage>
</organism>
<dbReference type="Gene3D" id="3.20.20.120">
    <property type="entry name" value="Enolase-like C-terminal domain"/>
    <property type="match status" value="1"/>
</dbReference>
<feature type="domain" description="Enolase C-terminal" evidence="3">
    <location>
        <begin position="139"/>
        <end position="361"/>
    </location>
</feature>
<evidence type="ECO:0000259" key="2">
    <source>
        <dbReference type="Pfam" id="PF02746"/>
    </source>
</evidence>
<keyword evidence="1 4" id="KW-0456">Lyase</keyword>
<evidence type="ECO:0000259" key="3">
    <source>
        <dbReference type="Pfam" id="PF13378"/>
    </source>
</evidence>
<dbReference type="Pfam" id="PF02746">
    <property type="entry name" value="MR_MLE_N"/>
    <property type="match status" value="1"/>
</dbReference>
<comment type="caution">
    <text evidence="4">The sequence shown here is derived from an EMBL/GenBank/DDBJ whole genome shotgun (WGS) entry which is preliminary data.</text>
</comment>
<dbReference type="EMBL" id="VSSQ01023312">
    <property type="protein sequence ID" value="MPM70159.1"/>
    <property type="molecule type" value="Genomic_DNA"/>
</dbReference>
<dbReference type="EC" id="4.2.1.6" evidence="4"/>
<dbReference type="AlphaFoldDB" id="A0A645BXQ1"/>
<dbReference type="Gene3D" id="3.30.390.10">
    <property type="entry name" value="Enolase-like, N-terminal domain"/>
    <property type="match status" value="1"/>
</dbReference>
<dbReference type="SUPFAM" id="SSF51604">
    <property type="entry name" value="Enolase C-terminal domain-like"/>
    <property type="match status" value="1"/>
</dbReference>
<dbReference type="SFLD" id="SFLDS00001">
    <property type="entry name" value="Enolase"/>
    <property type="match status" value="1"/>
</dbReference>
<feature type="domain" description="Mandelate racemase/muconate lactonizing enzyme N-terminal" evidence="2">
    <location>
        <begin position="10"/>
        <end position="112"/>
    </location>
</feature>
<dbReference type="SUPFAM" id="SSF54826">
    <property type="entry name" value="Enolase N-terminal domain-like"/>
    <property type="match status" value="1"/>
</dbReference>
<evidence type="ECO:0000256" key="1">
    <source>
        <dbReference type="ARBA" id="ARBA00023239"/>
    </source>
</evidence>
<dbReference type="PANTHER" id="PTHR48080:SF2">
    <property type="entry name" value="D-GALACTONATE DEHYDRATASE"/>
    <property type="match status" value="1"/>
</dbReference>
<dbReference type="GO" id="GO:0008869">
    <property type="term" value="F:galactonate dehydratase activity"/>
    <property type="evidence" value="ECO:0007669"/>
    <property type="project" value="UniProtKB-EC"/>
</dbReference>
<evidence type="ECO:0000313" key="4">
    <source>
        <dbReference type="EMBL" id="MPM70159.1"/>
    </source>
</evidence>
<dbReference type="InterPro" id="IPR034593">
    <property type="entry name" value="DgoD-like"/>
</dbReference>
<sequence length="380" mass="42439">MIIVNVSVVRMTLKTDIWDLVIVDTDEGIRGWGEITGSLCIEGVAAILDSMKDYLIGKNPVHRYECLQLFHQWRYPKISDLRTYSSALSGLDQALWDLYAKHLGIPLYQLYGAAGVQSIPLYANLNKALRGDRRESLLAEHGKEAVELGFEIVKCTPFDEITPENSTLEFDNSIKKMDALVSAVDISHVAIDCHQRFNRFSLSQMLTRVLDRYGIPYWVEDTIAINDYTVQEQISGSFPMFRFAAGEDAVSIYQIEKTVRSHGYDVIMPDVKYIGGPSVVLPLIGYVEGIGKQLSLHNPNGLVATAHSAHLSAISRQKIPMEFPFMAVPDRASLAFPSEIIRDGSYYFTESPGIGVEISKEALMEYGKTITCGSWERIGV</sequence>
<dbReference type="InterPro" id="IPR029065">
    <property type="entry name" value="Enolase_C-like"/>
</dbReference>
<protein>
    <submittedName>
        <fullName evidence="4">D-galactonate dehydratase</fullName>
        <ecNumber evidence="4">4.2.1.6</ecNumber>
    </submittedName>
</protein>
<dbReference type="Pfam" id="PF13378">
    <property type="entry name" value="MR_MLE_C"/>
    <property type="match status" value="1"/>
</dbReference>
<dbReference type="InterPro" id="IPR036849">
    <property type="entry name" value="Enolase-like_C_sf"/>
</dbReference>
<proteinExistence type="predicted"/>
<dbReference type="InterPro" id="IPR013341">
    <property type="entry name" value="Mandelate_racemase_N_dom"/>
</dbReference>
<dbReference type="InterPro" id="IPR029017">
    <property type="entry name" value="Enolase-like_N"/>
</dbReference>
<reference evidence="4" key="1">
    <citation type="submission" date="2019-08" db="EMBL/GenBank/DDBJ databases">
        <authorList>
            <person name="Kucharzyk K."/>
            <person name="Murdoch R.W."/>
            <person name="Higgins S."/>
            <person name="Loffler F."/>
        </authorList>
    </citation>
    <scope>NUCLEOTIDE SEQUENCE</scope>
</reference>
<dbReference type="PANTHER" id="PTHR48080">
    <property type="entry name" value="D-GALACTONATE DEHYDRATASE-RELATED"/>
    <property type="match status" value="1"/>
</dbReference>
<gene>
    <name evidence="4" type="primary">dgoD_6</name>
    <name evidence="4" type="ORF">SDC9_117112</name>
</gene>